<accession>A0ABT2VT26</accession>
<dbReference type="EMBL" id="JAOTEN010000001">
    <property type="protein sequence ID" value="MCU7613150.1"/>
    <property type="molecule type" value="Genomic_DNA"/>
</dbReference>
<dbReference type="Proteomes" id="UP001208114">
    <property type="component" value="Unassembled WGS sequence"/>
</dbReference>
<gene>
    <name evidence="1" type="ORF">N0B16_01770</name>
</gene>
<proteinExistence type="predicted"/>
<organism evidence="1 2">
    <name type="scientific">Chryseobacterium gilvum</name>
    <dbReference type="NCBI Taxonomy" id="2976534"/>
    <lineage>
        <taxon>Bacteria</taxon>
        <taxon>Pseudomonadati</taxon>
        <taxon>Bacteroidota</taxon>
        <taxon>Flavobacteriia</taxon>
        <taxon>Flavobacteriales</taxon>
        <taxon>Weeksellaceae</taxon>
        <taxon>Chryseobacterium group</taxon>
        <taxon>Chryseobacterium</taxon>
    </lineage>
</organism>
<evidence type="ECO:0000313" key="2">
    <source>
        <dbReference type="Proteomes" id="UP001208114"/>
    </source>
</evidence>
<keyword evidence="2" id="KW-1185">Reference proteome</keyword>
<comment type="caution">
    <text evidence="1">The sequence shown here is derived from an EMBL/GenBank/DDBJ whole genome shotgun (WGS) entry which is preliminary data.</text>
</comment>
<sequence>MVSINIKVAFCTSCKGYYAATPYKKEHAEHPEIVDHFFYHGEPWFTLDNTTFEKITQNENTEIRVLKLSEHRANDHQYCHCSKKALQKSADKKSYITKSTVHIVDYYEVYADLYFKDLYHTYNNFHGAETSATRSISA</sequence>
<protein>
    <submittedName>
        <fullName evidence="1">Uncharacterized protein</fullName>
    </submittedName>
</protein>
<dbReference type="RefSeq" id="WP_262988998.1">
    <property type="nucleotide sequence ID" value="NZ_JAOTEN010000001.1"/>
</dbReference>
<evidence type="ECO:0000313" key="1">
    <source>
        <dbReference type="EMBL" id="MCU7613150.1"/>
    </source>
</evidence>
<name>A0ABT2VT26_9FLAO</name>
<reference evidence="2" key="1">
    <citation type="submission" date="2023-07" db="EMBL/GenBank/DDBJ databases">
        <title>Chryseobacterium sp. GMJ5 Genome sequencing and assembly.</title>
        <authorList>
            <person name="Jung Y."/>
        </authorList>
    </citation>
    <scope>NUCLEOTIDE SEQUENCE [LARGE SCALE GENOMIC DNA]</scope>
    <source>
        <strain evidence="2">GMJ5</strain>
    </source>
</reference>